<feature type="compositionally biased region" description="Basic and acidic residues" evidence="1">
    <location>
        <begin position="116"/>
        <end position="128"/>
    </location>
</feature>
<dbReference type="AlphaFoldDB" id="A0AAD2D7D7"/>
<sequence>MDNSESLDELPPKIRTIIRILKLPIRRENHLDTLQPLLKDINFFKQNKITSEDLRYICKKLKYEFIPAGFDVIKYGEYGNNFYITLHGSASVLIPGKKKKQETSKKMSYVEEVSESDEHKSEGDHDTAQPRSIRRITRRFTKMAHRKTTAHEQSQILNKTTHKNSLEVPIDEVTEEEDENYTEVSVLKGGSSFGELALISSKPRAATIRAKTGAYFAVIGKADYQKVLLKIQEKELNKKIDFFKSLPIFQDWTRIAVGKLTYFFIEKEYLRNFKVYSEGDKTEYIYIVLEGEFEANKLVTIGKKRSPEDNFIHEHISDKRQKPIAKIHKELIQNYAGSLSNSSSEASLDINNPIKENNGTENMFCPELFCRGSLIGDEDIYAERDFHTATVKCTSNRGKLFAILKSELIPRLQEKADSWELFGANALNKEIKLLKNVCTKETFLQNFQKLTENIKINKHLIHEYISFDTYTDLKIKPPQKLIDNILRCVQTSNDLHNQKIVDNAYHSHRQNKPKRVEYSQLREKKTPTPMTKIRKKTIDDNEIENFRLKSTKKTPLKERVTIPLQRVGNKTEEPVSSNHDRRSGDDLTEYSEKLDARNDNRLVMPSPPKNNKMKNPSYIIRAKNANYNISLKKQTVMQGRKGKSKSRRRKLNKKLRKLKKSRNMVHRIKTAKFIGEGDYNTLTKKSLMLDEYTNHGNSSARGKFDGNTTQNSNGCSILNLKFENNFNSFIKGNGECEGTDGSTLPTMQRNIPTNKKLISSGFFSTVGNRKLSPNAYNNQACLYKNSKPRRPSSAHEFYDIKETLKKKISKRRSKKNKLLKKLVKNDLNSLSAVKLETIANSPIKPPPIIPPRLQKSKRREPEWKKESDFNSKPETSKNKKKMLKILQNVLPLKKKVFQLKM</sequence>
<proteinExistence type="predicted"/>
<feature type="region of interest" description="Disordered" evidence="1">
    <location>
        <begin position="565"/>
        <end position="615"/>
    </location>
</feature>
<feature type="region of interest" description="Disordered" evidence="1">
    <location>
        <begin position="104"/>
        <end position="133"/>
    </location>
</feature>
<feature type="compositionally biased region" description="Basic and acidic residues" evidence="1">
    <location>
        <begin position="569"/>
        <end position="600"/>
    </location>
</feature>
<dbReference type="PRINTS" id="PR00103">
    <property type="entry name" value="CAMPKINASE"/>
</dbReference>
<gene>
    <name evidence="3" type="ORF">ECRASSUSDP1_LOCUS23708</name>
</gene>
<name>A0AAD2D7D7_EUPCR</name>
<dbReference type="InterPro" id="IPR014710">
    <property type="entry name" value="RmlC-like_jellyroll"/>
</dbReference>
<evidence type="ECO:0000259" key="2">
    <source>
        <dbReference type="PROSITE" id="PS50042"/>
    </source>
</evidence>
<dbReference type="PANTHER" id="PTHR23011">
    <property type="entry name" value="CYCLIC NUCLEOTIDE-BINDING DOMAIN CONTAINING PROTEIN"/>
    <property type="match status" value="1"/>
</dbReference>
<dbReference type="InterPro" id="IPR018490">
    <property type="entry name" value="cNMP-bd_dom_sf"/>
</dbReference>
<dbReference type="PROSITE" id="PS00889">
    <property type="entry name" value="CNMP_BINDING_2"/>
    <property type="match status" value="1"/>
</dbReference>
<dbReference type="Gene3D" id="2.60.120.10">
    <property type="entry name" value="Jelly Rolls"/>
    <property type="match status" value="2"/>
</dbReference>
<dbReference type="EMBL" id="CAMPGE010024395">
    <property type="protein sequence ID" value="CAI2382238.1"/>
    <property type="molecule type" value="Genomic_DNA"/>
</dbReference>
<dbReference type="CDD" id="cd00038">
    <property type="entry name" value="CAP_ED"/>
    <property type="match status" value="1"/>
</dbReference>
<feature type="domain" description="Cyclic nucleotide-binding" evidence="2">
    <location>
        <begin position="172"/>
        <end position="245"/>
    </location>
</feature>
<feature type="domain" description="Cyclic nucleotide-binding" evidence="2">
    <location>
        <begin position="49"/>
        <end position="93"/>
    </location>
</feature>
<accession>A0AAD2D7D7</accession>
<feature type="compositionally biased region" description="Basic and acidic residues" evidence="1">
    <location>
        <begin position="859"/>
        <end position="877"/>
    </location>
</feature>
<dbReference type="SUPFAM" id="SSF51206">
    <property type="entry name" value="cAMP-binding domain-like"/>
    <property type="match status" value="2"/>
</dbReference>
<reference evidence="3" key="1">
    <citation type="submission" date="2023-07" db="EMBL/GenBank/DDBJ databases">
        <authorList>
            <consortium name="AG Swart"/>
            <person name="Singh M."/>
            <person name="Singh A."/>
            <person name="Seah K."/>
            <person name="Emmerich C."/>
        </authorList>
    </citation>
    <scope>NUCLEOTIDE SEQUENCE</scope>
    <source>
        <strain evidence="3">DP1</strain>
    </source>
</reference>
<feature type="region of interest" description="Disordered" evidence="1">
    <location>
        <begin position="841"/>
        <end position="880"/>
    </location>
</feature>
<protein>
    <recommendedName>
        <fullName evidence="2">Cyclic nucleotide-binding domain-containing protein</fullName>
    </recommendedName>
</protein>
<dbReference type="PROSITE" id="PS50042">
    <property type="entry name" value="CNMP_BINDING_3"/>
    <property type="match status" value="3"/>
</dbReference>
<dbReference type="Proteomes" id="UP001295684">
    <property type="component" value="Unassembled WGS sequence"/>
</dbReference>
<evidence type="ECO:0000313" key="3">
    <source>
        <dbReference type="EMBL" id="CAI2382238.1"/>
    </source>
</evidence>
<evidence type="ECO:0000313" key="4">
    <source>
        <dbReference type="Proteomes" id="UP001295684"/>
    </source>
</evidence>
<organism evidence="3 4">
    <name type="scientific">Euplotes crassus</name>
    <dbReference type="NCBI Taxonomy" id="5936"/>
    <lineage>
        <taxon>Eukaryota</taxon>
        <taxon>Sar</taxon>
        <taxon>Alveolata</taxon>
        <taxon>Ciliophora</taxon>
        <taxon>Intramacronucleata</taxon>
        <taxon>Spirotrichea</taxon>
        <taxon>Hypotrichia</taxon>
        <taxon>Euplotida</taxon>
        <taxon>Euplotidae</taxon>
        <taxon>Moneuplotes</taxon>
    </lineage>
</organism>
<dbReference type="PANTHER" id="PTHR23011:SF28">
    <property type="entry name" value="CYCLIC NUCLEOTIDE-BINDING DOMAIN CONTAINING PROTEIN"/>
    <property type="match status" value="1"/>
</dbReference>
<comment type="caution">
    <text evidence="3">The sequence shown here is derived from an EMBL/GenBank/DDBJ whole genome shotgun (WGS) entry which is preliminary data.</text>
</comment>
<evidence type="ECO:0000256" key="1">
    <source>
        <dbReference type="SAM" id="MobiDB-lite"/>
    </source>
</evidence>
<keyword evidence="4" id="KW-1185">Reference proteome</keyword>
<dbReference type="InterPro" id="IPR000595">
    <property type="entry name" value="cNMP-bd_dom"/>
</dbReference>
<dbReference type="InterPro" id="IPR018488">
    <property type="entry name" value="cNMP-bd_CS"/>
</dbReference>
<feature type="domain" description="Cyclic nucleotide-binding" evidence="2">
    <location>
        <begin position="248"/>
        <end position="294"/>
    </location>
</feature>